<name>A0A2U8FUX2_9BURK</name>
<protein>
    <submittedName>
        <fullName evidence="14">Chemotaxis protein</fullName>
    </submittedName>
</protein>
<dbReference type="PROSITE" id="PS50112">
    <property type="entry name" value="PAS"/>
    <property type="match status" value="1"/>
</dbReference>
<evidence type="ECO:0000256" key="7">
    <source>
        <dbReference type="ARBA" id="ARBA00022989"/>
    </source>
</evidence>
<keyword evidence="2" id="KW-1003">Cell membrane</keyword>
<dbReference type="InterPro" id="IPR004089">
    <property type="entry name" value="MCPsignal_dom"/>
</dbReference>
<organism evidence="14 15">
    <name type="scientific">Aquabacterium olei</name>
    <dbReference type="NCBI Taxonomy" id="1296669"/>
    <lineage>
        <taxon>Bacteria</taxon>
        <taxon>Pseudomonadati</taxon>
        <taxon>Pseudomonadota</taxon>
        <taxon>Betaproteobacteria</taxon>
        <taxon>Burkholderiales</taxon>
        <taxon>Aquabacterium</taxon>
    </lineage>
</organism>
<evidence type="ECO:0000259" key="12">
    <source>
        <dbReference type="PROSITE" id="PS50111"/>
    </source>
</evidence>
<dbReference type="Gene3D" id="1.10.287.950">
    <property type="entry name" value="Methyl-accepting chemotaxis protein"/>
    <property type="match status" value="1"/>
</dbReference>
<dbReference type="KEGG" id="aon:DEH84_11760"/>
<dbReference type="InterPro" id="IPR035965">
    <property type="entry name" value="PAS-like_dom_sf"/>
</dbReference>
<evidence type="ECO:0000313" key="14">
    <source>
        <dbReference type="EMBL" id="AWI54026.1"/>
    </source>
</evidence>
<dbReference type="InterPro" id="IPR013655">
    <property type="entry name" value="PAS_fold_3"/>
</dbReference>
<dbReference type="CDD" id="cd00130">
    <property type="entry name" value="PAS"/>
    <property type="match status" value="1"/>
</dbReference>
<feature type="transmembrane region" description="Helical" evidence="11">
    <location>
        <begin position="173"/>
        <end position="192"/>
    </location>
</feature>
<reference evidence="14 15" key="1">
    <citation type="submission" date="2018-05" db="EMBL/GenBank/DDBJ databases">
        <title>complete genome sequence of Aquabacterium olei NBRC 110486.</title>
        <authorList>
            <person name="Tang B."/>
            <person name="Chang J."/>
            <person name="Zhang L."/>
            <person name="Yang H."/>
        </authorList>
    </citation>
    <scope>NUCLEOTIDE SEQUENCE [LARGE SCALE GENOMIC DNA]</scope>
    <source>
        <strain evidence="14 15">NBRC 110486</strain>
    </source>
</reference>
<dbReference type="PANTHER" id="PTHR43531:SF7">
    <property type="entry name" value="AEROTAXIS RECEPTOR"/>
    <property type="match status" value="1"/>
</dbReference>
<dbReference type="InterPro" id="IPR051310">
    <property type="entry name" value="MCP_chemotaxis"/>
</dbReference>
<dbReference type="InterPro" id="IPR000014">
    <property type="entry name" value="PAS"/>
</dbReference>
<dbReference type="FunFam" id="3.30.450.20:FF:000046">
    <property type="entry name" value="Aerotaxis sensor receptor"/>
    <property type="match status" value="1"/>
</dbReference>
<dbReference type="Proteomes" id="UP000244892">
    <property type="component" value="Chromosome"/>
</dbReference>
<dbReference type="Pfam" id="PF00015">
    <property type="entry name" value="MCPsignal"/>
    <property type="match status" value="1"/>
</dbReference>
<dbReference type="PRINTS" id="PR00260">
    <property type="entry name" value="CHEMTRNSDUCR"/>
</dbReference>
<evidence type="ECO:0000256" key="8">
    <source>
        <dbReference type="ARBA" id="ARBA00023136"/>
    </source>
</evidence>
<dbReference type="Gene3D" id="3.30.450.20">
    <property type="entry name" value="PAS domain"/>
    <property type="match status" value="1"/>
</dbReference>
<dbReference type="SMART" id="SM00283">
    <property type="entry name" value="MA"/>
    <property type="match status" value="1"/>
</dbReference>
<keyword evidence="3" id="KW-0488">Methylation</keyword>
<keyword evidence="15" id="KW-1185">Reference proteome</keyword>
<dbReference type="EMBL" id="CP029210">
    <property type="protein sequence ID" value="AWI54026.1"/>
    <property type="molecule type" value="Genomic_DNA"/>
</dbReference>
<feature type="domain" description="Methyl-accepting transducer" evidence="12">
    <location>
        <begin position="271"/>
        <end position="500"/>
    </location>
</feature>
<keyword evidence="10" id="KW-0807">Transducer</keyword>
<evidence type="ECO:0000256" key="10">
    <source>
        <dbReference type="PROSITE-ProRule" id="PRU00284"/>
    </source>
</evidence>
<dbReference type="FunFam" id="1.10.287.950:FF:000001">
    <property type="entry name" value="Methyl-accepting chemotaxis sensory transducer"/>
    <property type="match status" value="1"/>
</dbReference>
<keyword evidence="4" id="KW-0145">Chemotaxis</keyword>
<evidence type="ECO:0000256" key="5">
    <source>
        <dbReference type="ARBA" id="ARBA00022519"/>
    </source>
</evidence>
<dbReference type="NCBIfam" id="TIGR00229">
    <property type="entry name" value="sensory_box"/>
    <property type="match status" value="1"/>
</dbReference>
<evidence type="ECO:0000256" key="3">
    <source>
        <dbReference type="ARBA" id="ARBA00022481"/>
    </source>
</evidence>
<keyword evidence="5" id="KW-0997">Cell inner membrane</keyword>
<comment type="subcellular location">
    <subcellularLocation>
        <location evidence="1">Cell inner membrane</location>
        <topology evidence="1">Multi-pass membrane protein</topology>
    </subcellularLocation>
</comment>
<evidence type="ECO:0000256" key="9">
    <source>
        <dbReference type="ARBA" id="ARBA00029447"/>
    </source>
</evidence>
<keyword evidence="7 11" id="KW-1133">Transmembrane helix</keyword>
<dbReference type="GO" id="GO:0007165">
    <property type="term" value="P:signal transduction"/>
    <property type="evidence" value="ECO:0007669"/>
    <property type="project" value="UniProtKB-KW"/>
</dbReference>
<dbReference type="GO" id="GO:0004888">
    <property type="term" value="F:transmembrane signaling receptor activity"/>
    <property type="evidence" value="ECO:0007669"/>
    <property type="project" value="InterPro"/>
</dbReference>
<sequence length="539" mass="58186">MTTHLPPVTGREHDFPAEYKLVSTTDPQGRITHCNGAFLEVSGFGYDELMGQPHNVVRHPDMPPEAFKDMWSTIGRGRPWTGVVKNRCKSGDHYWVLANVTPVMEDGKPKGYMSVRIKPTREQVAKAEALYAQVAAERATGHHTVRIHAGAMRLVGWRDWPHRVHRLTLTQRVGLVILAVSLLPVLATTLGLPWFAQWLAALVPAALATWWFHGYVAQPLDRAGELAAHIAGCNLNGNVRFMRRHPLGQLLRRLWLINLNMQAIVEDVRSEVNAMKDGAREIASGSDDLSGRTEQQSAEVQKTASTMEQMTGVVSGTADAARQAADLGTRASTVAKRGGEAVGEIVQTMGHIESSSRRVAEINQVIEGIAFQTNILALNAAVEAARAGEQGRGFSVVAAEVRSLAHRSSEAAREIRSLIDASVSQVTDGAERVRVTQQVIRDMVDAVEQVSGLVAHVQQATTEQSQGIAALNGTVASFDASAQQNAALAEQTAAACQSLQRRAGTLERAVQVFRLGVSKDAPVVKPAGARSPGSQRVPA</sequence>
<dbReference type="SUPFAM" id="SSF55785">
    <property type="entry name" value="PYP-like sensor domain (PAS domain)"/>
    <property type="match status" value="1"/>
</dbReference>
<dbReference type="AlphaFoldDB" id="A0A2U8FUX2"/>
<dbReference type="PANTHER" id="PTHR43531">
    <property type="entry name" value="PROTEIN ICFG"/>
    <property type="match status" value="1"/>
</dbReference>
<evidence type="ECO:0000256" key="1">
    <source>
        <dbReference type="ARBA" id="ARBA00004429"/>
    </source>
</evidence>
<dbReference type="SUPFAM" id="SSF58104">
    <property type="entry name" value="Methyl-accepting chemotaxis protein (MCP) signaling domain"/>
    <property type="match status" value="1"/>
</dbReference>
<dbReference type="GO" id="GO:0005886">
    <property type="term" value="C:plasma membrane"/>
    <property type="evidence" value="ECO:0007669"/>
    <property type="project" value="UniProtKB-SubCell"/>
</dbReference>
<dbReference type="OrthoDB" id="9806477at2"/>
<feature type="domain" description="PAS" evidence="13">
    <location>
        <begin position="26"/>
        <end position="61"/>
    </location>
</feature>
<comment type="similarity">
    <text evidence="9">Belongs to the methyl-accepting chemotaxis (MCP) protein family.</text>
</comment>
<dbReference type="PROSITE" id="PS50111">
    <property type="entry name" value="CHEMOTAXIS_TRANSDUC_2"/>
    <property type="match status" value="1"/>
</dbReference>
<evidence type="ECO:0000259" key="13">
    <source>
        <dbReference type="PROSITE" id="PS50112"/>
    </source>
</evidence>
<dbReference type="InterPro" id="IPR001610">
    <property type="entry name" value="PAC"/>
</dbReference>
<dbReference type="InterPro" id="IPR004090">
    <property type="entry name" value="Chemotax_Me-accpt_rcpt"/>
</dbReference>
<dbReference type="GO" id="GO:0052131">
    <property type="term" value="P:positive aerotaxis"/>
    <property type="evidence" value="ECO:0007669"/>
    <property type="project" value="UniProtKB-ARBA"/>
</dbReference>
<keyword evidence="6 11" id="KW-0812">Transmembrane</keyword>
<dbReference type="RefSeq" id="WP_109037022.1">
    <property type="nucleotide sequence ID" value="NZ_CP029210.1"/>
</dbReference>
<evidence type="ECO:0000256" key="6">
    <source>
        <dbReference type="ARBA" id="ARBA00022692"/>
    </source>
</evidence>
<proteinExistence type="inferred from homology"/>
<evidence type="ECO:0000313" key="15">
    <source>
        <dbReference type="Proteomes" id="UP000244892"/>
    </source>
</evidence>
<evidence type="ECO:0000256" key="11">
    <source>
        <dbReference type="SAM" id="Phobius"/>
    </source>
</evidence>
<dbReference type="Pfam" id="PF08447">
    <property type="entry name" value="PAS_3"/>
    <property type="match status" value="1"/>
</dbReference>
<gene>
    <name evidence="14" type="ORF">DEH84_11760</name>
</gene>
<dbReference type="SMART" id="SM00086">
    <property type="entry name" value="PAC"/>
    <property type="match status" value="1"/>
</dbReference>
<accession>A0A2U8FUX2</accession>
<evidence type="ECO:0000256" key="2">
    <source>
        <dbReference type="ARBA" id="ARBA00022475"/>
    </source>
</evidence>
<evidence type="ECO:0000256" key="4">
    <source>
        <dbReference type="ARBA" id="ARBA00022500"/>
    </source>
</evidence>
<dbReference type="CDD" id="cd11386">
    <property type="entry name" value="MCP_signal"/>
    <property type="match status" value="1"/>
</dbReference>
<keyword evidence="8 11" id="KW-0472">Membrane</keyword>